<evidence type="ECO:0000313" key="3">
    <source>
        <dbReference type="EMBL" id="RMB87703.1"/>
    </source>
</evidence>
<sequence>MEQLVQAVDEVLAGETRAGGRSESPGHTRVGDVHYLEDGWYGLPTYASRIDPDDLQDMRLATGAGPEDRRGRSFTVLGWRVESERVRLQVAAHAPRTGLTLWAVRRPPDFLLRSLREALAGLPDPGLAERLVGGRIDTVAPADSSACGGVLKGGQAQAYLACTSPGLRLIWGPPGTGKTTVLTRALSDLALRGKRVLLASGTNVAVDNALEGVLKERSSLPPGLMVRVGSPALRHVAEDPRVSLPSLVRAKVAEAEQAVEEIAERLAALTKDPALTELRETESRLTGFDPDMYEQAKGRLAHGALVERLAVELEAAEAGEEEALTRSEDASDKHREARERWESWAPQRALLEQAAQWLTEIEKGEQSQQHLRAALFDAEAALAALDTEERELAGRGRRRTRRRRGPASASTRSWPGTPWPGRRTEQYWASCGTWRERSPRRWCAVSVPINSSACPLASRRG</sequence>
<dbReference type="Pfam" id="PF13086">
    <property type="entry name" value="AAA_11"/>
    <property type="match status" value="1"/>
</dbReference>
<dbReference type="InterPro" id="IPR027417">
    <property type="entry name" value="P-loop_NTPase"/>
</dbReference>
<dbReference type="Proteomes" id="UP000270471">
    <property type="component" value="Unassembled WGS sequence"/>
</dbReference>
<accession>A0A3M0IL76</accession>
<feature type="domain" description="DNA2/NAM7 helicase helicase" evidence="2">
    <location>
        <begin position="159"/>
        <end position="355"/>
    </location>
</feature>
<dbReference type="InterPro" id="IPR041677">
    <property type="entry name" value="DNA2/NAM7_AAA_11"/>
</dbReference>
<evidence type="ECO:0000259" key="2">
    <source>
        <dbReference type="Pfam" id="PF13086"/>
    </source>
</evidence>
<gene>
    <name evidence="3" type="ORF">CTZ28_01745</name>
</gene>
<dbReference type="InterPro" id="IPR045055">
    <property type="entry name" value="DNA2/NAM7-like"/>
</dbReference>
<dbReference type="GO" id="GO:0004386">
    <property type="term" value="F:helicase activity"/>
    <property type="evidence" value="ECO:0007669"/>
    <property type="project" value="InterPro"/>
</dbReference>
<organism evidence="3 4">
    <name type="scientific">Streptomyces shenzhenensis</name>
    <dbReference type="NCBI Taxonomy" id="943815"/>
    <lineage>
        <taxon>Bacteria</taxon>
        <taxon>Bacillati</taxon>
        <taxon>Actinomycetota</taxon>
        <taxon>Actinomycetes</taxon>
        <taxon>Kitasatosporales</taxon>
        <taxon>Streptomycetaceae</taxon>
        <taxon>Streptomyces</taxon>
    </lineage>
</organism>
<name>A0A3M0IL76_9ACTN</name>
<dbReference type="AlphaFoldDB" id="A0A3M0IL76"/>
<evidence type="ECO:0000313" key="4">
    <source>
        <dbReference type="Proteomes" id="UP000270471"/>
    </source>
</evidence>
<dbReference type="PANTHER" id="PTHR10887:SF495">
    <property type="entry name" value="HELICASE SENATAXIN ISOFORM X1-RELATED"/>
    <property type="match status" value="1"/>
</dbReference>
<dbReference type="RefSeq" id="WP_121887370.1">
    <property type="nucleotide sequence ID" value="NZ_PENI01000001.1"/>
</dbReference>
<feature type="region of interest" description="Disordered" evidence="1">
    <location>
        <begin position="391"/>
        <end position="419"/>
    </location>
</feature>
<keyword evidence="4" id="KW-1185">Reference proteome</keyword>
<proteinExistence type="predicted"/>
<dbReference type="Gene3D" id="3.40.50.300">
    <property type="entry name" value="P-loop containing nucleotide triphosphate hydrolases"/>
    <property type="match status" value="1"/>
</dbReference>
<comment type="caution">
    <text evidence="3">The sequence shown here is derived from an EMBL/GenBank/DDBJ whole genome shotgun (WGS) entry which is preliminary data.</text>
</comment>
<dbReference type="OrthoDB" id="3197455at2"/>
<dbReference type="SUPFAM" id="SSF52540">
    <property type="entry name" value="P-loop containing nucleoside triphosphate hydrolases"/>
    <property type="match status" value="1"/>
</dbReference>
<protein>
    <recommendedName>
        <fullName evidence="2">DNA2/NAM7 helicase helicase domain-containing protein</fullName>
    </recommendedName>
</protein>
<feature type="compositionally biased region" description="Basic residues" evidence="1">
    <location>
        <begin position="395"/>
        <end position="405"/>
    </location>
</feature>
<dbReference type="EMBL" id="PENI01000001">
    <property type="protein sequence ID" value="RMB87703.1"/>
    <property type="molecule type" value="Genomic_DNA"/>
</dbReference>
<evidence type="ECO:0000256" key="1">
    <source>
        <dbReference type="SAM" id="MobiDB-lite"/>
    </source>
</evidence>
<dbReference type="PANTHER" id="PTHR10887">
    <property type="entry name" value="DNA2/NAM7 HELICASE FAMILY"/>
    <property type="match status" value="1"/>
</dbReference>
<reference evidence="3 4" key="1">
    <citation type="submission" date="2017-11" db="EMBL/GenBank/DDBJ databases">
        <title>Draft genome of actinobacteria isolated from guarana (Paullinia cupana (Mart.) Ducke.</title>
        <authorList>
            <person name="Siqueira K.A."/>
            <person name="Liotti R.G."/>
            <person name="Mendes T.A.O."/>
            <person name="Soares M.A."/>
        </authorList>
    </citation>
    <scope>NUCLEOTIDE SEQUENCE [LARGE SCALE GENOMIC DNA]</scope>
    <source>
        <strain evidence="3 4">193</strain>
    </source>
</reference>